<reference evidence="1" key="1">
    <citation type="submission" date="2022-07" db="EMBL/GenBank/DDBJ databases">
        <title>Fungi with potential for degradation of polypropylene.</title>
        <authorList>
            <person name="Gostincar C."/>
        </authorList>
    </citation>
    <scope>NUCLEOTIDE SEQUENCE</scope>
    <source>
        <strain evidence="1">EXF-13287</strain>
    </source>
</reference>
<proteinExistence type="predicted"/>
<organism evidence="1 2">
    <name type="scientific">Coniochaeta hoffmannii</name>
    <dbReference type="NCBI Taxonomy" id="91930"/>
    <lineage>
        <taxon>Eukaryota</taxon>
        <taxon>Fungi</taxon>
        <taxon>Dikarya</taxon>
        <taxon>Ascomycota</taxon>
        <taxon>Pezizomycotina</taxon>
        <taxon>Sordariomycetes</taxon>
        <taxon>Sordariomycetidae</taxon>
        <taxon>Coniochaetales</taxon>
        <taxon>Coniochaetaceae</taxon>
        <taxon>Coniochaeta</taxon>
    </lineage>
</organism>
<dbReference type="AlphaFoldDB" id="A0AA38S353"/>
<dbReference type="EMBL" id="JANBVN010000001">
    <property type="protein sequence ID" value="KAJ9165717.1"/>
    <property type="molecule type" value="Genomic_DNA"/>
</dbReference>
<evidence type="ECO:0000313" key="2">
    <source>
        <dbReference type="Proteomes" id="UP001174691"/>
    </source>
</evidence>
<name>A0AA38S353_9PEZI</name>
<evidence type="ECO:0000313" key="1">
    <source>
        <dbReference type="EMBL" id="KAJ9165717.1"/>
    </source>
</evidence>
<sequence>MEGWDCLSRELKLAVFKLLADDVRKRKNLQRYVNTSYAVVCREWQDYFEPLNFRQLTLSDTCIPGLNAHVPAHKRHMVHHIWLRVVVNRYACPACPWIPVPRNIHNDNEVLTEVVPRFLRAISSWDWDATAGRGITFELSIHSPTDSEHFFKNRTLQPI</sequence>
<keyword evidence="2" id="KW-1185">Reference proteome</keyword>
<gene>
    <name evidence="1" type="ORF">NKR19_g110</name>
</gene>
<evidence type="ECO:0008006" key="3">
    <source>
        <dbReference type="Google" id="ProtNLM"/>
    </source>
</evidence>
<protein>
    <recommendedName>
        <fullName evidence="3">F-box domain-containing protein</fullName>
    </recommendedName>
</protein>
<accession>A0AA38S353</accession>
<comment type="caution">
    <text evidence="1">The sequence shown here is derived from an EMBL/GenBank/DDBJ whole genome shotgun (WGS) entry which is preliminary data.</text>
</comment>
<dbReference type="Proteomes" id="UP001174691">
    <property type="component" value="Unassembled WGS sequence"/>
</dbReference>